<keyword evidence="19" id="KW-1185">Reference proteome</keyword>
<dbReference type="InterPro" id="IPR008427">
    <property type="entry name" value="Extracellular_membr_CFEM_dom"/>
</dbReference>
<dbReference type="GO" id="GO:0005576">
    <property type="term" value="C:extracellular region"/>
    <property type="evidence" value="ECO:0007669"/>
    <property type="project" value="UniProtKB-SubCell"/>
</dbReference>
<evidence type="ECO:0000256" key="16">
    <source>
        <dbReference type="SAM" id="SignalP"/>
    </source>
</evidence>
<keyword evidence="7" id="KW-0336">GPI-anchor</keyword>
<feature type="disulfide bond" evidence="15">
    <location>
        <begin position="41"/>
        <end position="48"/>
    </location>
</feature>
<dbReference type="Pfam" id="PF05730">
    <property type="entry name" value="CFEM"/>
    <property type="match status" value="1"/>
</dbReference>
<evidence type="ECO:0000256" key="7">
    <source>
        <dbReference type="ARBA" id="ARBA00022622"/>
    </source>
</evidence>
<proteinExistence type="inferred from homology"/>
<dbReference type="GO" id="GO:0005886">
    <property type="term" value="C:plasma membrane"/>
    <property type="evidence" value="ECO:0007669"/>
    <property type="project" value="UniProtKB-SubCell"/>
</dbReference>
<evidence type="ECO:0000259" key="17">
    <source>
        <dbReference type="PROSITE" id="PS52012"/>
    </source>
</evidence>
<dbReference type="AlphaFoldDB" id="A0A7C8MLD4"/>
<feature type="signal peptide" evidence="16">
    <location>
        <begin position="1"/>
        <end position="17"/>
    </location>
</feature>
<dbReference type="InterPro" id="IPR051735">
    <property type="entry name" value="CFEM_domain"/>
</dbReference>
<keyword evidence="11" id="KW-0472">Membrane</keyword>
<dbReference type="GO" id="GO:0046872">
    <property type="term" value="F:metal ion binding"/>
    <property type="evidence" value="ECO:0007669"/>
    <property type="project" value="UniProtKB-UniRule"/>
</dbReference>
<accession>A0A7C8MLD4</accession>
<keyword evidence="4" id="KW-1003">Cell membrane</keyword>
<evidence type="ECO:0000256" key="4">
    <source>
        <dbReference type="ARBA" id="ARBA00022475"/>
    </source>
</evidence>
<keyword evidence="14" id="KW-0449">Lipoprotein</keyword>
<evidence type="ECO:0000256" key="11">
    <source>
        <dbReference type="ARBA" id="ARBA00023136"/>
    </source>
</evidence>
<feature type="binding site" description="axial binding residue" evidence="15">
    <location>
        <position position="45"/>
    </location>
    <ligand>
        <name>heme</name>
        <dbReference type="ChEBI" id="CHEBI:30413"/>
    </ligand>
    <ligandPart>
        <name>Fe</name>
        <dbReference type="ChEBI" id="CHEBI:18248"/>
    </ligandPart>
</feature>
<name>A0A7C8MLD4_9PEZI</name>
<dbReference type="PROSITE" id="PS52012">
    <property type="entry name" value="CFEM"/>
    <property type="match status" value="1"/>
</dbReference>
<dbReference type="Proteomes" id="UP000481858">
    <property type="component" value="Unassembled WGS sequence"/>
</dbReference>
<gene>
    <name evidence="18" type="ORF">GQX73_g7840</name>
</gene>
<evidence type="ECO:0000256" key="14">
    <source>
        <dbReference type="ARBA" id="ARBA00023288"/>
    </source>
</evidence>
<protein>
    <recommendedName>
        <fullName evidence="17">CFEM domain-containing protein</fullName>
    </recommendedName>
</protein>
<dbReference type="PANTHER" id="PTHR37928">
    <property type="entry name" value="CFEM DOMAIN PROTEIN (AFU_ORTHOLOGUE AFUA_6G14090)"/>
    <property type="match status" value="1"/>
</dbReference>
<sequence>MQFTLATIAALVTAVSAQTWNDIPACAQPCIVEAVAAVTTCGQTDYKCICASRDALQTEATPCILDACGLTVAIGQVLPAVNAACAAVGT</sequence>
<comment type="caution">
    <text evidence="18">The sequence shown here is derived from an EMBL/GenBank/DDBJ whole genome shotgun (WGS) entry which is preliminary data.</text>
</comment>
<evidence type="ECO:0000256" key="13">
    <source>
        <dbReference type="ARBA" id="ARBA00023180"/>
    </source>
</evidence>
<dbReference type="SMART" id="SM00747">
    <property type="entry name" value="CFEM"/>
    <property type="match status" value="1"/>
</dbReference>
<evidence type="ECO:0000256" key="10">
    <source>
        <dbReference type="ARBA" id="ARBA00023004"/>
    </source>
</evidence>
<evidence type="ECO:0000256" key="12">
    <source>
        <dbReference type="ARBA" id="ARBA00023157"/>
    </source>
</evidence>
<evidence type="ECO:0000256" key="5">
    <source>
        <dbReference type="ARBA" id="ARBA00022525"/>
    </source>
</evidence>
<evidence type="ECO:0000256" key="15">
    <source>
        <dbReference type="PROSITE-ProRule" id="PRU01356"/>
    </source>
</evidence>
<keyword evidence="5" id="KW-0964">Secreted</keyword>
<dbReference type="EMBL" id="WUBL01000107">
    <property type="protein sequence ID" value="KAF2965730.1"/>
    <property type="molecule type" value="Genomic_DNA"/>
</dbReference>
<comment type="similarity">
    <text evidence="3">Belongs to the RBT5 family.</text>
</comment>
<keyword evidence="10 15" id="KW-0408">Iron</keyword>
<evidence type="ECO:0000256" key="8">
    <source>
        <dbReference type="ARBA" id="ARBA00022723"/>
    </source>
</evidence>
<dbReference type="GO" id="GO:0098552">
    <property type="term" value="C:side of membrane"/>
    <property type="evidence" value="ECO:0007669"/>
    <property type="project" value="UniProtKB-KW"/>
</dbReference>
<comment type="caution">
    <text evidence="15">Lacks conserved residue(s) required for the propagation of feature annotation.</text>
</comment>
<dbReference type="PANTHER" id="PTHR37928:SF2">
    <property type="entry name" value="GPI ANCHORED CFEM DOMAIN PROTEIN (AFU_ORTHOLOGUE AFUA_6G10580)"/>
    <property type="match status" value="1"/>
</dbReference>
<keyword evidence="12 15" id="KW-1015">Disulfide bond</keyword>
<evidence type="ECO:0000256" key="6">
    <source>
        <dbReference type="ARBA" id="ARBA00022617"/>
    </source>
</evidence>
<keyword evidence="9 16" id="KW-0732">Signal</keyword>
<dbReference type="InParanoid" id="A0A7C8MLD4"/>
<dbReference type="OrthoDB" id="3767534at2759"/>
<comment type="subcellular location">
    <subcellularLocation>
        <location evidence="1">Cell membrane</location>
        <topology evidence="1">Lipid-anchor</topology>
        <topology evidence="1">GPI-anchor</topology>
    </subcellularLocation>
    <subcellularLocation>
        <location evidence="2">Secreted</location>
    </subcellularLocation>
</comment>
<evidence type="ECO:0000256" key="3">
    <source>
        <dbReference type="ARBA" id="ARBA00010031"/>
    </source>
</evidence>
<evidence type="ECO:0000256" key="1">
    <source>
        <dbReference type="ARBA" id="ARBA00004609"/>
    </source>
</evidence>
<evidence type="ECO:0000256" key="2">
    <source>
        <dbReference type="ARBA" id="ARBA00004613"/>
    </source>
</evidence>
<keyword evidence="13" id="KW-0325">Glycoprotein</keyword>
<feature type="domain" description="CFEM" evidence="17">
    <location>
        <begin position="1"/>
        <end position="90"/>
    </location>
</feature>
<feature type="chain" id="PRO_5028930019" description="CFEM domain-containing protein" evidence="16">
    <location>
        <begin position="18"/>
        <end position="90"/>
    </location>
</feature>
<evidence type="ECO:0000256" key="9">
    <source>
        <dbReference type="ARBA" id="ARBA00022729"/>
    </source>
</evidence>
<keyword evidence="8 15" id="KW-0479">Metal-binding</keyword>
<reference evidence="18 19" key="1">
    <citation type="submission" date="2019-12" db="EMBL/GenBank/DDBJ databases">
        <title>Draft genome sequence of the ascomycete Xylaria multiplex DSM 110363.</title>
        <authorList>
            <person name="Buettner E."/>
            <person name="Kellner H."/>
        </authorList>
    </citation>
    <scope>NUCLEOTIDE SEQUENCE [LARGE SCALE GENOMIC DNA]</scope>
    <source>
        <strain evidence="18 19">DSM 110363</strain>
    </source>
</reference>
<evidence type="ECO:0000313" key="19">
    <source>
        <dbReference type="Proteomes" id="UP000481858"/>
    </source>
</evidence>
<evidence type="ECO:0000313" key="18">
    <source>
        <dbReference type="EMBL" id="KAF2965730.1"/>
    </source>
</evidence>
<keyword evidence="6 15" id="KW-0349">Heme</keyword>
<organism evidence="18 19">
    <name type="scientific">Xylaria multiplex</name>
    <dbReference type="NCBI Taxonomy" id="323545"/>
    <lineage>
        <taxon>Eukaryota</taxon>
        <taxon>Fungi</taxon>
        <taxon>Dikarya</taxon>
        <taxon>Ascomycota</taxon>
        <taxon>Pezizomycotina</taxon>
        <taxon>Sordariomycetes</taxon>
        <taxon>Xylariomycetidae</taxon>
        <taxon>Xylariales</taxon>
        <taxon>Xylariaceae</taxon>
        <taxon>Xylaria</taxon>
    </lineage>
</organism>